<evidence type="ECO:0000313" key="4">
    <source>
        <dbReference type="EMBL" id="UQZ86189.1"/>
    </source>
</evidence>
<evidence type="ECO:0000256" key="1">
    <source>
        <dbReference type="ARBA" id="ARBA00008416"/>
    </source>
</evidence>
<keyword evidence="5" id="KW-1185">Reference proteome</keyword>
<proteinExistence type="inferred from homology"/>
<dbReference type="GO" id="GO:0008127">
    <property type="term" value="F:quercetin 2,3-dioxygenase activity"/>
    <property type="evidence" value="ECO:0007669"/>
    <property type="project" value="UniProtKB-EC"/>
</dbReference>
<keyword evidence="4" id="KW-0560">Oxidoreductase</keyword>
<dbReference type="PANTHER" id="PTHR13903">
    <property type="entry name" value="PIRIN-RELATED"/>
    <property type="match status" value="1"/>
</dbReference>
<reference evidence="4" key="2">
    <citation type="journal article" date="2021" name="J Anim Sci Technol">
        <title>Complete genome sequence of Paenibacillus konkukensis sp. nov. SK3146 as a potential probiotic strain.</title>
        <authorList>
            <person name="Jung H.I."/>
            <person name="Park S."/>
            <person name="Niu K.M."/>
            <person name="Lee S.W."/>
            <person name="Kothari D."/>
            <person name="Yi K.J."/>
            <person name="Kim S.K."/>
        </authorList>
    </citation>
    <scope>NUCLEOTIDE SEQUENCE</scope>
    <source>
        <strain evidence="4">SK3146</strain>
    </source>
</reference>
<accession>A0ABY4RXQ7</accession>
<dbReference type="Gene3D" id="2.60.120.10">
    <property type="entry name" value="Jelly Rolls"/>
    <property type="match status" value="1"/>
</dbReference>
<dbReference type="EC" id="1.13.11.24" evidence="4"/>
<comment type="similarity">
    <text evidence="1 2">Belongs to the pirin family.</text>
</comment>
<name>A0ABY4RXQ7_9BACL</name>
<sequence length="259" mass="28176">MNIVIYPQEQQASGGFDGGKITEQKPIGFPGEGSAVKRIGPLFYWAWAHAKVEGFIPMHPHQGFEIITYMVNGQAEHADTLGTQSRVDAGGAQVMQTGSGVSHSERFIGPDSEGFQIWFEPHLRDALQRRPTYNQYEHEQFAFSGEDGATVKTVIGEGAPVELTADVRMWDIELSAGKTYRHRLAAGRALAGLAIRGDGGWSLGKAGQSSLVSFAHKDFSVLGADAGETEEALLTTDTGLRMILIEAPVQVDYPLYPKR</sequence>
<feature type="domain" description="Pirin N-terminal" evidence="3">
    <location>
        <begin position="54"/>
        <end position="118"/>
    </location>
</feature>
<dbReference type="InterPro" id="IPR014710">
    <property type="entry name" value="RmlC-like_jellyroll"/>
</dbReference>
<organism evidence="4 5">
    <name type="scientific">Paenibacillus konkukensis</name>
    <dbReference type="NCBI Taxonomy" id="2020716"/>
    <lineage>
        <taxon>Bacteria</taxon>
        <taxon>Bacillati</taxon>
        <taxon>Bacillota</taxon>
        <taxon>Bacilli</taxon>
        <taxon>Bacillales</taxon>
        <taxon>Paenibacillaceae</taxon>
        <taxon>Paenibacillus</taxon>
    </lineage>
</organism>
<evidence type="ECO:0000256" key="2">
    <source>
        <dbReference type="RuleBase" id="RU003457"/>
    </source>
</evidence>
<dbReference type="Pfam" id="PF02678">
    <property type="entry name" value="Pirin"/>
    <property type="match status" value="1"/>
</dbReference>
<dbReference type="SUPFAM" id="SSF51182">
    <property type="entry name" value="RmlC-like cupins"/>
    <property type="match status" value="1"/>
</dbReference>
<dbReference type="InterPro" id="IPR012093">
    <property type="entry name" value="Pirin"/>
</dbReference>
<dbReference type="EMBL" id="CP027059">
    <property type="protein sequence ID" value="UQZ86189.1"/>
    <property type="molecule type" value="Genomic_DNA"/>
</dbReference>
<protein>
    <submittedName>
        <fullName evidence="4">Quercetin 2,3-dioxygenase</fullName>
        <ecNumber evidence="4">1.13.11.24</ecNumber>
    </submittedName>
</protein>
<dbReference type="InterPro" id="IPR011051">
    <property type="entry name" value="RmlC_Cupin_sf"/>
</dbReference>
<dbReference type="InterPro" id="IPR003829">
    <property type="entry name" value="Pirin_N_dom"/>
</dbReference>
<dbReference type="PANTHER" id="PTHR13903:SF8">
    <property type="entry name" value="PIRIN"/>
    <property type="match status" value="1"/>
</dbReference>
<reference evidence="4" key="1">
    <citation type="submission" date="2018-02" db="EMBL/GenBank/DDBJ databases">
        <authorList>
            <person name="Kim S.-K."/>
            <person name="Jung H.-I."/>
            <person name="Lee S.-W."/>
        </authorList>
    </citation>
    <scope>NUCLEOTIDE SEQUENCE</scope>
    <source>
        <strain evidence="4">SK3146</strain>
    </source>
</reference>
<dbReference type="Proteomes" id="UP001057134">
    <property type="component" value="Chromosome"/>
</dbReference>
<dbReference type="RefSeq" id="WP_249861748.1">
    <property type="nucleotide sequence ID" value="NZ_CP027059.1"/>
</dbReference>
<evidence type="ECO:0000259" key="3">
    <source>
        <dbReference type="Pfam" id="PF02678"/>
    </source>
</evidence>
<evidence type="ECO:0000313" key="5">
    <source>
        <dbReference type="Proteomes" id="UP001057134"/>
    </source>
</evidence>
<gene>
    <name evidence="4" type="primary">yhhW_1</name>
    <name evidence="4" type="ORF">SK3146_05482</name>
</gene>